<dbReference type="PANTHER" id="PTHR35910">
    <property type="entry name" value="2EXR DOMAIN-CONTAINING PROTEIN"/>
    <property type="match status" value="1"/>
</dbReference>
<dbReference type="PANTHER" id="PTHR35910:SF1">
    <property type="entry name" value="2EXR DOMAIN-CONTAINING PROTEIN"/>
    <property type="match status" value="1"/>
</dbReference>
<dbReference type="Pfam" id="PF20150">
    <property type="entry name" value="2EXR"/>
    <property type="match status" value="1"/>
</dbReference>
<organism evidence="2 3">
    <name type="scientific">Hymenoscyphus fraxineus</name>
    <dbReference type="NCBI Taxonomy" id="746836"/>
    <lineage>
        <taxon>Eukaryota</taxon>
        <taxon>Fungi</taxon>
        <taxon>Dikarya</taxon>
        <taxon>Ascomycota</taxon>
        <taxon>Pezizomycotina</taxon>
        <taxon>Leotiomycetes</taxon>
        <taxon>Helotiales</taxon>
        <taxon>Helotiaceae</taxon>
        <taxon>Hymenoscyphus</taxon>
    </lineage>
</organism>
<feature type="domain" description="2EXR" evidence="1">
    <location>
        <begin position="26"/>
        <end position="111"/>
    </location>
</feature>
<keyword evidence="3" id="KW-1185">Reference proteome</keyword>
<name>A0A9N9KL83_9HELO</name>
<gene>
    <name evidence="2" type="ORF">HYFRA_00004088</name>
</gene>
<dbReference type="InterPro" id="IPR045518">
    <property type="entry name" value="2EXR"/>
</dbReference>
<dbReference type="Proteomes" id="UP000696280">
    <property type="component" value="Unassembled WGS sequence"/>
</dbReference>
<evidence type="ECO:0000313" key="3">
    <source>
        <dbReference type="Proteomes" id="UP000696280"/>
    </source>
</evidence>
<comment type="caution">
    <text evidence="2">The sequence shown here is derived from an EMBL/GenBank/DDBJ whole genome shotgun (WGS) entry which is preliminary data.</text>
</comment>
<evidence type="ECO:0000259" key="1">
    <source>
        <dbReference type="Pfam" id="PF20150"/>
    </source>
</evidence>
<sequence>MTEAMEPLQRNELKTTIPTIPPPLSFSSLPPEIRHQIWRFSLPGPRTLVVSPPTEAHDISFSPSENHPAPPALFVCHESRQIALTKYRLVFGHPNQFADLPGGDILYFSPDGHWKTVYKRPTGGNRIWMCRRRDDRGRARDTEVKECVVRDLEEVRCLAICRLGYATTAGYLKLETLFVVDDPEEFRAENGGPFELERMEVGDNAREFTQRNGFEYEKLEEEGQEGKHEVRVVFANRKKSVE</sequence>
<dbReference type="AlphaFoldDB" id="A0A9N9KL83"/>
<evidence type="ECO:0000313" key="2">
    <source>
        <dbReference type="EMBL" id="CAG8949765.1"/>
    </source>
</evidence>
<proteinExistence type="predicted"/>
<protein>
    <recommendedName>
        <fullName evidence="1">2EXR domain-containing protein</fullName>
    </recommendedName>
</protein>
<dbReference type="EMBL" id="CAJVRL010000025">
    <property type="protein sequence ID" value="CAG8949765.1"/>
    <property type="molecule type" value="Genomic_DNA"/>
</dbReference>
<accession>A0A9N9KL83</accession>
<reference evidence="2" key="1">
    <citation type="submission" date="2021-07" db="EMBL/GenBank/DDBJ databases">
        <authorList>
            <person name="Durling M."/>
        </authorList>
    </citation>
    <scope>NUCLEOTIDE SEQUENCE</scope>
</reference>
<dbReference type="OrthoDB" id="3561261at2759"/>